<evidence type="ECO:0000256" key="2">
    <source>
        <dbReference type="SAM" id="Phobius"/>
    </source>
</evidence>
<dbReference type="RefSeq" id="WP_184754585.1">
    <property type="nucleotide sequence ID" value="NZ_BAABEK010000045.1"/>
</dbReference>
<proteinExistence type="predicted"/>
<dbReference type="Gene3D" id="2.120.10.30">
    <property type="entry name" value="TolB, C-terminal domain"/>
    <property type="match status" value="1"/>
</dbReference>
<keyword evidence="4" id="KW-1185">Reference proteome</keyword>
<dbReference type="Proteomes" id="UP000534286">
    <property type="component" value="Unassembled WGS sequence"/>
</dbReference>
<gene>
    <name evidence="3" type="ORF">FHR32_002708</name>
</gene>
<feature type="transmembrane region" description="Helical" evidence="2">
    <location>
        <begin position="40"/>
        <end position="61"/>
    </location>
</feature>
<dbReference type="SUPFAM" id="SSF82171">
    <property type="entry name" value="DPP6 N-terminal domain-like"/>
    <property type="match status" value="1"/>
</dbReference>
<dbReference type="AlphaFoldDB" id="A0A7W7RUF5"/>
<keyword evidence="2" id="KW-0472">Membrane</keyword>
<protein>
    <recommendedName>
        <fullName evidence="5">WD40 repeat domain-containing protein</fullName>
    </recommendedName>
</protein>
<evidence type="ECO:0000313" key="3">
    <source>
        <dbReference type="EMBL" id="MBB4938403.1"/>
    </source>
</evidence>
<comment type="caution">
    <text evidence="3">The sequence shown here is derived from an EMBL/GenBank/DDBJ whole genome shotgun (WGS) entry which is preliminary data.</text>
</comment>
<keyword evidence="2" id="KW-0812">Transmembrane</keyword>
<evidence type="ECO:0000256" key="1">
    <source>
        <dbReference type="SAM" id="MobiDB-lite"/>
    </source>
</evidence>
<dbReference type="EMBL" id="JACHJU010000001">
    <property type="protein sequence ID" value="MBB4938403.1"/>
    <property type="molecule type" value="Genomic_DNA"/>
</dbReference>
<accession>A0A7W7RUF5</accession>
<evidence type="ECO:0008006" key="5">
    <source>
        <dbReference type="Google" id="ProtNLM"/>
    </source>
</evidence>
<sequence>MTIDELVRRTLHDWSDEARVPSDLASRALGRRRRSRGKTFAVVAGATATVVAAVFTVPALVQGEQRDERSAIAVVTDPSPSRETVGDPDSALPGTLVAAGDTAVYSYFTWENVKTPNGREVRKLTWRLYDKGSQAYEETPWAWLDVAPGGESVAVLEQLPARRVGVIAGRGAEVRWIDLKHPAGSVQWSPDGRKLLLTNYGGNPDESYPMVNNSQKAMPPTRTGYSVVDLDSGQIGFHPVRQDENNRFATRLDFSWSTDGTLVWEHNSTPPGTKKFYDLDGNPRSAPPEVADTYQRAGMSPSGRLVATDSPDRSAVTGVKDVGTGKVTPLTPVDGYWIEQLAAWADDDRLIAWACEFKAPDNCVGSEFRNRLVLVDVDGGKAEPLTGYRENNQKPGSWEPVFSRR</sequence>
<organism evidence="3 4">
    <name type="scientific">Streptosporangium album</name>
    <dbReference type="NCBI Taxonomy" id="47479"/>
    <lineage>
        <taxon>Bacteria</taxon>
        <taxon>Bacillati</taxon>
        <taxon>Actinomycetota</taxon>
        <taxon>Actinomycetes</taxon>
        <taxon>Streptosporangiales</taxon>
        <taxon>Streptosporangiaceae</taxon>
        <taxon>Streptosporangium</taxon>
    </lineage>
</organism>
<feature type="region of interest" description="Disordered" evidence="1">
    <location>
        <begin position="383"/>
        <end position="405"/>
    </location>
</feature>
<evidence type="ECO:0000313" key="4">
    <source>
        <dbReference type="Proteomes" id="UP000534286"/>
    </source>
</evidence>
<keyword evidence="2" id="KW-1133">Transmembrane helix</keyword>
<dbReference type="InterPro" id="IPR011042">
    <property type="entry name" value="6-blade_b-propeller_TolB-like"/>
</dbReference>
<name>A0A7W7RUF5_9ACTN</name>
<reference evidence="3 4" key="1">
    <citation type="submission" date="2020-08" db="EMBL/GenBank/DDBJ databases">
        <title>Sequencing the genomes of 1000 actinobacteria strains.</title>
        <authorList>
            <person name="Klenk H.-P."/>
        </authorList>
    </citation>
    <scope>NUCLEOTIDE SEQUENCE [LARGE SCALE GENOMIC DNA]</scope>
    <source>
        <strain evidence="3 4">DSM 43023</strain>
    </source>
</reference>